<keyword evidence="2" id="KW-1185">Reference proteome</keyword>
<dbReference type="EMBL" id="KL597075">
    <property type="protein sequence ID" value="KER20234.1"/>
    <property type="molecule type" value="Genomic_DNA"/>
</dbReference>
<feature type="non-terminal residue" evidence="1">
    <location>
        <position position="171"/>
    </location>
</feature>
<evidence type="ECO:0000313" key="1">
    <source>
        <dbReference type="EMBL" id="KER20234.1"/>
    </source>
</evidence>
<sequence>MWSFQHLLMEARLCRFVSTLFYFWFPIITSLNLDSSFERGKVLSSLHFKCKFFGSLSEEAIMGVYFRKDQLDQLRPGHTNEMLSQEIAITTRPISHMYGLKEITVSILSSLHFKCKFFGSLSEEAIMGVYFRKDQLDQLRPGHTNEMLSQEIAITTRPISHMYGLKEITVS</sequence>
<dbReference type="AlphaFoldDB" id="A0A074ZYK1"/>
<evidence type="ECO:0000313" key="2">
    <source>
        <dbReference type="Proteomes" id="UP000054324"/>
    </source>
</evidence>
<dbReference type="CTD" id="20329530"/>
<dbReference type="Proteomes" id="UP000054324">
    <property type="component" value="Unassembled WGS sequence"/>
</dbReference>
<name>A0A074ZYK1_OPIVI</name>
<reference evidence="1 2" key="1">
    <citation type="submission" date="2013-11" db="EMBL/GenBank/DDBJ databases">
        <title>Opisthorchis viverrini - life in the bile duct.</title>
        <authorList>
            <person name="Young N.D."/>
            <person name="Nagarajan N."/>
            <person name="Lin S.J."/>
            <person name="Korhonen P.K."/>
            <person name="Jex A.R."/>
            <person name="Hall R.S."/>
            <person name="Safavi-Hemami H."/>
            <person name="Kaewkong W."/>
            <person name="Bertrand D."/>
            <person name="Gao S."/>
            <person name="Seet Q."/>
            <person name="Wongkham S."/>
            <person name="Teh B.T."/>
            <person name="Wongkham C."/>
            <person name="Intapan P.M."/>
            <person name="Maleewong W."/>
            <person name="Yang X."/>
            <person name="Hu M."/>
            <person name="Wang Z."/>
            <person name="Hofmann A."/>
            <person name="Sternberg P.W."/>
            <person name="Tan P."/>
            <person name="Wang J."/>
            <person name="Gasser R.B."/>
        </authorList>
    </citation>
    <scope>NUCLEOTIDE SEQUENCE [LARGE SCALE GENOMIC DNA]</scope>
</reference>
<dbReference type="GeneID" id="20329530"/>
<organism evidence="1 2">
    <name type="scientific">Opisthorchis viverrini</name>
    <name type="common">Southeast Asian liver fluke</name>
    <dbReference type="NCBI Taxonomy" id="6198"/>
    <lineage>
        <taxon>Eukaryota</taxon>
        <taxon>Metazoa</taxon>
        <taxon>Spiralia</taxon>
        <taxon>Lophotrochozoa</taxon>
        <taxon>Platyhelminthes</taxon>
        <taxon>Trematoda</taxon>
        <taxon>Digenea</taxon>
        <taxon>Opisthorchiida</taxon>
        <taxon>Opisthorchiata</taxon>
        <taxon>Opisthorchiidae</taxon>
        <taxon>Opisthorchis</taxon>
    </lineage>
</organism>
<dbReference type="RefSeq" id="XP_009176010.1">
    <property type="nucleotide sequence ID" value="XM_009177746.1"/>
</dbReference>
<protein>
    <submittedName>
        <fullName evidence="1">Uncharacterized protein</fullName>
    </submittedName>
</protein>
<proteinExistence type="predicted"/>
<gene>
    <name evidence="1" type="ORF">T265_15365</name>
</gene>
<dbReference type="KEGG" id="ovi:T265_15365"/>
<accession>A0A074ZYK1</accession>
<dbReference type="OrthoDB" id="10371765at2759"/>